<evidence type="ECO:0000256" key="6">
    <source>
        <dbReference type="RuleBase" id="RU000382"/>
    </source>
</evidence>
<dbReference type="EMBL" id="QNGE01001593">
    <property type="protein sequence ID" value="KAA3677248.1"/>
    <property type="molecule type" value="Genomic_DNA"/>
</dbReference>
<dbReference type="InterPro" id="IPR002129">
    <property type="entry name" value="PyrdxlP-dep_de-COase"/>
</dbReference>
<gene>
    <name evidence="7" type="ORF">DEA37_0005577</name>
</gene>
<dbReference type="PRINTS" id="PR00800">
    <property type="entry name" value="YHDCRBOXLASE"/>
</dbReference>
<dbReference type="Gene3D" id="3.40.640.10">
    <property type="entry name" value="Type I PLP-dependent aspartate aminotransferase-like (Major domain)"/>
    <property type="match status" value="1"/>
</dbReference>
<dbReference type="PANTHER" id="PTHR11999:SF70">
    <property type="entry name" value="MIP05841P"/>
    <property type="match status" value="1"/>
</dbReference>
<dbReference type="GO" id="GO:0030170">
    <property type="term" value="F:pyridoxal phosphate binding"/>
    <property type="evidence" value="ECO:0007669"/>
    <property type="project" value="InterPro"/>
</dbReference>
<comment type="caution">
    <text evidence="7">The sequence shown here is derived from an EMBL/GenBank/DDBJ whole genome shotgun (WGS) entry which is preliminary data.</text>
</comment>
<evidence type="ECO:0000256" key="5">
    <source>
        <dbReference type="ARBA" id="ARBA00023239"/>
    </source>
</evidence>
<dbReference type="GO" id="GO:0016831">
    <property type="term" value="F:carboxy-lyase activity"/>
    <property type="evidence" value="ECO:0007669"/>
    <property type="project" value="UniProtKB-KW"/>
</dbReference>
<dbReference type="SUPFAM" id="SSF53383">
    <property type="entry name" value="PLP-dependent transferases"/>
    <property type="match status" value="2"/>
</dbReference>
<dbReference type="Pfam" id="PF00282">
    <property type="entry name" value="Pyridoxal_deC"/>
    <property type="match status" value="1"/>
</dbReference>
<evidence type="ECO:0000256" key="4">
    <source>
        <dbReference type="ARBA" id="ARBA00022898"/>
    </source>
</evidence>
<dbReference type="AlphaFoldDB" id="A0A5J4NQA3"/>
<reference evidence="7 8" key="1">
    <citation type="journal article" date="2019" name="Gigascience">
        <title>Whole-genome sequence of the oriental lung fluke Paragonimus westermani.</title>
        <authorList>
            <person name="Oey H."/>
            <person name="Zakrzewski M."/>
            <person name="Narain K."/>
            <person name="Devi K.R."/>
            <person name="Agatsuma T."/>
            <person name="Nawaratna S."/>
            <person name="Gobert G.N."/>
            <person name="Jones M.K."/>
            <person name="Ragan M.A."/>
            <person name="McManus D.P."/>
            <person name="Krause L."/>
        </authorList>
    </citation>
    <scope>NUCLEOTIDE SEQUENCE [LARGE SCALE GENOMIC DNA]</scope>
    <source>
        <strain evidence="7 8">IND2009</strain>
    </source>
</reference>
<dbReference type="GO" id="GO:0019752">
    <property type="term" value="P:carboxylic acid metabolic process"/>
    <property type="evidence" value="ECO:0007669"/>
    <property type="project" value="InterPro"/>
</dbReference>
<comment type="similarity">
    <text evidence="2 6">Belongs to the group II decarboxylase family.</text>
</comment>
<dbReference type="Proteomes" id="UP000324629">
    <property type="component" value="Unassembled WGS sequence"/>
</dbReference>
<dbReference type="Gene3D" id="1.20.1340.10">
    <property type="entry name" value="dopa decarboxylase, N-terminal domain"/>
    <property type="match status" value="1"/>
</dbReference>
<evidence type="ECO:0000256" key="2">
    <source>
        <dbReference type="ARBA" id="ARBA00009533"/>
    </source>
</evidence>
<evidence type="ECO:0000256" key="1">
    <source>
        <dbReference type="ARBA" id="ARBA00001933"/>
    </source>
</evidence>
<dbReference type="PANTHER" id="PTHR11999">
    <property type="entry name" value="GROUP II PYRIDOXAL-5-PHOSPHATE DECARBOXYLASE"/>
    <property type="match status" value="1"/>
</dbReference>
<dbReference type="GO" id="GO:0005737">
    <property type="term" value="C:cytoplasm"/>
    <property type="evidence" value="ECO:0007669"/>
    <property type="project" value="TreeGrafter"/>
</dbReference>
<evidence type="ECO:0000313" key="8">
    <source>
        <dbReference type="Proteomes" id="UP000324629"/>
    </source>
</evidence>
<evidence type="ECO:0000256" key="3">
    <source>
        <dbReference type="ARBA" id="ARBA00022793"/>
    </source>
</evidence>
<keyword evidence="8" id="KW-1185">Reference proteome</keyword>
<organism evidence="7 8">
    <name type="scientific">Paragonimus westermani</name>
    <dbReference type="NCBI Taxonomy" id="34504"/>
    <lineage>
        <taxon>Eukaryota</taxon>
        <taxon>Metazoa</taxon>
        <taxon>Spiralia</taxon>
        <taxon>Lophotrochozoa</taxon>
        <taxon>Platyhelminthes</taxon>
        <taxon>Trematoda</taxon>
        <taxon>Digenea</taxon>
        <taxon>Plagiorchiida</taxon>
        <taxon>Troglotremata</taxon>
        <taxon>Troglotrematidae</taxon>
        <taxon>Paragonimus</taxon>
    </lineage>
</organism>
<accession>A0A5J4NQA3</accession>
<keyword evidence="4 6" id="KW-0663">Pyridoxal phosphate</keyword>
<dbReference type="InterPro" id="IPR010977">
    <property type="entry name" value="Aromatic_deC"/>
</dbReference>
<dbReference type="GO" id="GO:0006520">
    <property type="term" value="P:amino acid metabolic process"/>
    <property type="evidence" value="ECO:0007669"/>
    <property type="project" value="InterPro"/>
</dbReference>
<protein>
    <submittedName>
        <fullName evidence="7">Aromatic-L-amino-acid/L-tryptophan decarboxylase</fullName>
    </submittedName>
</protein>
<proteinExistence type="inferred from homology"/>
<dbReference type="Gene3D" id="3.90.1150.10">
    <property type="entry name" value="Aspartate Aminotransferase, domain 1"/>
    <property type="match status" value="1"/>
</dbReference>
<keyword evidence="3" id="KW-0210">Decarboxylase</keyword>
<dbReference type="InterPro" id="IPR015422">
    <property type="entry name" value="PyrdxlP-dep_Trfase_small"/>
</dbReference>
<comment type="cofactor">
    <cofactor evidence="1 6">
        <name>pyridoxal 5'-phosphate</name>
        <dbReference type="ChEBI" id="CHEBI:597326"/>
    </cofactor>
</comment>
<evidence type="ECO:0000313" key="7">
    <source>
        <dbReference type="EMBL" id="KAA3677248.1"/>
    </source>
</evidence>
<dbReference type="InterPro" id="IPR015424">
    <property type="entry name" value="PyrdxlP-dep_Trfase"/>
</dbReference>
<sequence>MDSNRITIAGIKTLEFVSQYWRELQERRYPVLPDFSKITPGYLQRMLPAVAPELPEELACILQDIREQILPGITHWQHPNFHAYFPTACSYPAILGELISGGLGIMGFSWIACPASTELEVVTLNWLAKAIGLPEKFLFGSNTSDCDKSGGGIIETTASISILTIVLSVRDRAIQQITHQEAKNGQKQIQTKGPGCLADRMVVYISDQAHSSIIRAIRLALIQCRVIPSIARDKQLLFCAQKLQDAITEDRQNGFIPILASFSASLLCTDLNESLQMFKNDSCISVSQHWAQQPLVSSMTWIPSEKFVSYVVNFVITSDSQTERIWLHVDAAYAAAALLCPEFRHFSKGIELSDSFCFNPHKLMMVNFDCSVLWVSDFSLLTETLSDDAIYLQNTFHGMPDYKNWSLSLGRRFRSLKLWFVLRMVGLEELRGRVREHASLGKFFEKLMLEDGRFDIVNKVQFGLVCFKLKHGDQVTRELHEELLRERNVYLVPGSTSGKMSQSDSDYFIRFVCNHQAKRADVIRAASVISEAASRILQHQH</sequence>
<name>A0A5J4NQA3_9TREM</name>
<dbReference type="InterPro" id="IPR015421">
    <property type="entry name" value="PyrdxlP-dep_Trfase_major"/>
</dbReference>
<keyword evidence="5 6" id="KW-0456">Lyase</keyword>